<keyword evidence="1" id="KW-1133">Transmembrane helix</keyword>
<keyword evidence="1" id="KW-0472">Membrane</keyword>
<dbReference type="EMBL" id="HBGT01004242">
    <property type="protein sequence ID" value="CAD9388259.1"/>
    <property type="molecule type" value="Transcribed_RNA"/>
</dbReference>
<sequence>VDSSASSTTPRIKMAAPSQEMVAVGASKETSLGDEGVEVEYGNSLKIHYRNDLMTDAQIAERKRLAQYPLGIDYNDWAKICGLFTVFYLLLTSLFALASAANYAAETNEACITYACMMGATWLGIIVAINLGRKAREEAEAEKLAGIQTMASSEQC</sequence>
<evidence type="ECO:0000256" key="1">
    <source>
        <dbReference type="SAM" id="Phobius"/>
    </source>
</evidence>
<feature type="transmembrane region" description="Helical" evidence="1">
    <location>
        <begin position="112"/>
        <end position="131"/>
    </location>
</feature>
<proteinExistence type="predicted"/>
<dbReference type="AlphaFoldDB" id="A0A7S2FES0"/>
<feature type="transmembrane region" description="Helical" evidence="1">
    <location>
        <begin position="80"/>
        <end position="100"/>
    </location>
</feature>
<keyword evidence="1" id="KW-0812">Transmembrane</keyword>
<accession>A0A7S2FES0</accession>
<evidence type="ECO:0000313" key="2">
    <source>
        <dbReference type="EMBL" id="CAD9388259.1"/>
    </source>
</evidence>
<name>A0A7S2FES0_9STRA</name>
<organism evidence="2">
    <name type="scientific">Florenciella parvula</name>
    <dbReference type="NCBI Taxonomy" id="236787"/>
    <lineage>
        <taxon>Eukaryota</taxon>
        <taxon>Sar</taxon>
        <taxon>Stramenopiles</taxon>
        <taxon>Ochrophyta</taxon>
        <taxon>Dictyochophyceae</taxon>
        <taxon>Florenciellales</taxon>
        <taxon>Florenciella</taxon>
    </lineage>
</organism>
<feature type="non-terminal residue" evidence="2">
    <location>
        <position position="1"/>
    </location>
</feature>
<reference evidence="2" key="1">
    <citation type="submission" date="2021-01" db="EMBL/GenBank/DDBJ databases">
        <authorList>
            <person name="Corre E."/>
            <person name="Pelletier E."/>
            <person name="Niang G."/>
            <person name="Scheremetjew M."/>
            <person name="Finn R."/>
            <person name="Kale V."/>
            <person name="Holt S."/>
            <person name="Cochrane G."/>
            <person name="Meng A."/>
            <person name="Brown T."/>
            <person name="Cohen L."/>
        </authorList>
    </citation>
    <scope>NUCLEOTIDE SEQUENCE</scope>
    <source>
        <strain evidence="2">RCC1693</strain>
    </source>
</reference>
<protein>
    <submittedName>
        <fullName evidence="2">Uncharacterized protein</fullName>
    </submittedName>
</protein>
<gene>
    <name evidence="2" type="ORF">FPAR1323_LOCUS2352</name>
</gene>